<feature type="region of interest" description="Disordered" evidence="1">
    <location>
        <begin position="57"/>
        <end position="78"/>
    </location>
</feature>
<dbReference type="AlphaFoldDB" id="A0A212FEI8"/>
<evidence type="ECO:0000313" key="2">
    <source>
        <dbReference type="EMBL" id="OWR52166.1"/>
    </source>
</evidence>
<proteinExistence type="predicted"/>
<dbReference type="InParanoid" id="A0A212FEI8"/>
<comment type="caution">
    <text evidence="2">The sequence shown here is derived from an EMBL/GenBank/DDBJ whole genome shotgun (WGS) entry which is preliminary data.</text>
</comment>
<protein>
    <submittedName>
        <fullName evidence="2">Uncharacterized protein</fullName>
    </submittedName>
</protein>
<reference evidence="2 3" key="1">
    <citation type="journal article" date="2011" name="Cell">
        <title>The monarch butterfly genome yields insights into long-distance migration.</title>
        <authorList>
            <person name="Zhan S."/>
            <person name="Merlin C."/>
            <person name="Boore J.L."/>
            <person name="Reppert S.M."/>
        </authorList>
    </citation>
    <scope>NUCLEOTIDE SEQUENCE [LARGE SCALE GENOMIC DNA]</scope>
    <source>
        <strain evidence="2">F-2</strain>
    </source>
</reference>
<dbReference type="Proteomes" id="UP000007151">
    <property type="component" value="Unassembled WGS sequence"/>
</dbReference>
<name>A0A212FEI8_DANPL</name>
<evidence type="ECO:0000313" key="3">
    <source>
        <dbReference type="Proteomes" id="UP000007151"/>
    </source>
</evidence>
<accession>A0A212FEI8</accession>
<organism evidence="2 3">
    <name type="scientific">Danaus plexippus plexippus</name>
    <dbReference type="NCBI Taxonomy" id="278856"/>
    <lineage>
        <taxon>Eukaryota</taxon>
        <taxon>Metazoa</taxon>
        <taxon>Ecdysozoa</taxon>
        <taxon>Arthropoda</taxon>
        <taxon>Hexapoda</taxon>
        <taxon>Insecta</taxon>
        <taxon>Pterygota</taxon>
        <taxon>Neoptera</taxon>
        <taxon>Endopterygota</taxon>
        <taxon>Lepidoptera</taxon>
        <taxon>Glossata</taxon>
        <taxon>Ditrysia</taxon>
        <taxon>Papilionoidea</taxon>
        <taxon>Nymphalidae</taxon>
        <taxon>Danainae</taxon>
        <taxon>Danaini</taxon>
        <taxon>Danaina</taxon>
        <taxon>Danaus</taxon>
        <taxon>Danaus</taxon>
    </lineage>
</organism>
<sequence length="78" mass="8930">MTRSTVDAKFLRKIQINWSGGDEEDESKPTPTVNAFSSSEFSHFSKRTICCPSSEPPPCWETRRPCPTVESEKQPRWP</sequence>
<evidence type="ECO:0000256" key="1">
    <source>
        <dbReference type="SAM" id="MobiDB-lite"/>
    </source>
</evidence>
<keyword evidence="3" id="KW-1185">Reference proteome</keyword>
<dbReference type="KEGG" id="dpl:KGM_205712"/>
<dbReference type="EMBL" id="AGBW02008930">
    <property type="protein sequence ID" value="OWR52166.1"/>
    <property type="molecule type" value="Genomic_DNA"/>
</dbReference>
<gene>
    <name evidence="2" type="ORF">KGM_205712</name>
</gene>